<reference evidence="4 5" key="1">
    <citation type="submission" date="2020-08" db="EMBL/GenBank/DDBJ databases">
        <title>Sequencing the genomes of 1000 actinobacteria strains.</title>
        <authorList>
            <person name="Klenk H.-P."/>
        </authorList>
    </citation>
    <scope>NUCLEOTIDE SEQUENCE [LARGE SCALE GENOMIC DNA]</scope>
    <source>
        <strain evidence="4 5">DSM 45507</strain>
    </source>
</reference>
<sequence>MGAVVKFLASTLLSNDPALSLPGESEHDRLRATVDLAVWAERVGYDGFGVGERHNPAFLSPSPAVLLSHIAARTSTIRLFTTVAVLSLNDPVRVAEDYAMLDHLSDGRLELIIGKGNDAPSLKLFGAREEEQWDRLAEAYELLRRLWREERVTWSGRFRPPLDEVTTRPRPFQRPAPRVWHGSASSRRSTELAAAFGDPLYSANGFKPAAHYLELVRHYRERLAHHGHDPAAIPLGLGAHSPVIATRSQDAYELARPAFERFRRQPVAASNGFPYDSLEDFVARGSALIGSPAQITDKLLALHADFGNDLFGVGFEGFFFTDAATTRGHLERFFAEVVPVIRAELR</sequence>
<gene>
    <name evidence="4" type="ORF">HD596_000416</name>
</gene>
<dbReference type="Pfam" id="PF00296">
    <property type="entry name" value="Bac_luciferase"/>
    <property type="match status" value="1"/>
</dbReference>
<dbReference type="AlphaFoldDB" id="A0A7W9FY09"/>
<protein>
    <submittedName>
        <fullName evidence="4">Alkanesulfonate monooxygenase SsuD/methylene tetrahydromethanopterin reductase-like flavin-dependent oxidoreductase (Luciferase family)</fullName>
    </submittedName>
</protein>
<dbReference type="SUPFAM" id="SSF51679">
    <property type="entry name" value="Bacterial luciferase-like"/>
    <property type="match status" value="1"/>
</dbReference>
<dbReference type="InterPro" id="IPR036661">
    <property type="entry name" value="Luciferase-like_sf"/>
</dbReference>
<dbReference type="Proteomes" id="UP000579153">
    <property type="component" value="Unassembled WGS sequence"/>
</dbReference>
<evidence type="ECO:0000256" key="2">
    <source>
        <dbReference type="ARBA" id="ARBA00023033"/>
    </source>
</evidence>
<evidence type="ECO:0000259" key="3">
    <source>
        <dbReference type="Pfam" id="PF00296"/>
    </source>
</evidence>
<name>A0A7W9FY09_9ACTN</name>
<dbReference type="InterPro" id="IPR050766">
    <property type="entry name" value="Bact_Lucif_Oxidored"/>
</dbReference>
<keyword evidence="1" id="KW-0560">Oxidoreductase</keyword>
<dbReference type="RefSeq" id="WP_185067610.1">
    <property type="nucleotide sequence ID" value="NZ_JACHMB010000001.1"/>
</dbReference>
<dbReference type="PANTHER" id="PTHR30137:SF8">
    <property type="entry name" value="BLR5498 PROTEIN"/>
    <property type="match status" value="1"/>
</dbReference>
<accession>A0A7W9FY09</accession>
<dbReference type="PANTHER" id="PTHR30137">
    <property type="entry name" value="LUCIFERASE-LIKE MONOOXYGENASE"/>
    <property type="match status" value="1"/>
</dbReference>
<dbReference type="GO" id="GO:0005829">
    <property type="term" value="C:cytosol"/>
    <property type="evidence" value="ECO:0007669"/>
    <property type="project" value="TreeGrafter"/>
</dbReference>
<proteinExistence type="predicted"/>
<keyword evidence="2 4" id="KW-0503">Monooxygenase</keyword>
<dbReference type="InterPro" id="IPR011251">
    <property type="entry name" value="Luciferase-like_dom"/>
</dbReference>
<keyword evidence="5" id="KW-1185">Reference proteome</keyword>
<evidence type="ECO:0000313" key="4">
    <source>
        <dbReference type="EMBL" id="MBB5773660.1"/>
    </source>
</evidence>
<dbReference type="EMBL" id="JACHMB010000001">
    <property type="protein sequence ID" value="MBB5773660.1"/>
    <property type="molecule type" value="Genomic_DNA"/>
</dbReference>
<feature type="domain" description="Luciferase-like" evidence="3">
    <location>
        <begin position="17"/>
        <end position="304"/>
    </location>
</feature>
<dbReference type="GO" id="GO:0016705">
    <property type="term" value="F:oxidoreductase activity, acting on paired donors, with incorporation or reduction of molecular oxygen"/>
    <property type="evidence" value="ECO:0007669"/>
    <property type="project" value="InterPro"/>
</dbReference>
<dbReference type="GO" id="GO:0004497">
    <property type="term" value="F:monooxygenase activity"/>
    <property type="evidence" value="ECO:0007669"/>
    <property type="project" value="UniProtKB-KW"/>
</dbReference>
<dbReference type="Gene3D" id="3.20.20.30">
    <property type="entry name" value="Luciferase-like domain"/>
    <property type="match status" value="1"/>
</dbReference>
<comment type="caution">
    <text evidence="4">The sequence shown here is derived from an EMBL/GenBank/DDBJ whole genome shotgun (WGS) entry which is preliminary data.</text>
</comment>
<evidence type="ECO:0000313" key="5">
    <source>
        <dbReference type="Proteomes" id="UP000579153"/>
    </source>
</evidence>
<evidence type="ECO:0000256" key="1">
    <source>
        <dbReference type="ARBA" id="ARBA00023002"/>
    </source>
</evidence>
<organism evidence="4 5">
    <name type="scientific">Nonomuraea jabiensis</name>
    <dbReference type="NCBI Taxonomy" id="882448"/>
    <lineage>
        <taxon>Bacteria</taxon>
        <taxon>Bacillati</taxon>
        <taxon>Actinomycetota</taxon>
        <taxon>Actinomycetes</taxon>
        <taxon>Streptosporangiales</taxon>
        <taxon>Streptosporangiaceae</taxon>
        <taxon>Nonomuraea</taxon>
    </lineage>
</organism>